<name>A0ABP8X7G6_9PSEU</name>
<evidence type="ECO:0000313" key="4">
    <source>
        <dbReference type="Proteomes" id="UP001500325"/>
    </source>
</evidence>
<dbReference type="RefSeq" id="WP_345382886.1">
    <property type="nucleotide sequence ID" value="NZ_BAABIC010000017.1"/>
</dbReference>
<keyword evidence="4" id="KW-1185">Reference proteome</keyword>
<accession>A0ABP8X7G6</accession>
<protein>
    <submittedName>
        <fullName evidence="3">Flavin reductase family protein</fullName>
    </submittedName>
</protein>
<feature type="domain" description="Flavin reductase like" evidence="2">
    <location>
        <begin position="21"/>
        <end position="162"/>
    </location>
</feature>
<proteinExistence type="predicted"/>
<dbReference type="InterPro" id="IPR012349">
    <property type="entry name" value="Split_barrel_FMN-bd"/>
</dbReference>
<reference evidence="4" key="1">
    <citation type="journal article" date="2019" name="Int. J. Syst. Evol. Microbiol.">
        <title>The Global Catalogue of Microorganisms (GCM) 10K type strain sequencing project: providing services to taxonomists for standard genome sequencing and annotation.</title>
        <authorList>
            <consortium name="The Broad Institute Genomics Platform"/>
            <consortium name="The Broad Institute Genome Sequencing Center for Infectious Disease"/>
            <person name="Wu L."/>
            <person name="Ma J."/>
        </authorList>
    </citation>
    <scope>NUCLEOTIDE SEQUENCE [LARGE SCALE GENOMIC DNA]</scope>
    <source>
        <strain evidence="4">JCM 18055</strain>
    </source>
</reference>
<evidence type="ECO:0000313" key="3">
    <source>
        <dbReference type="EMBL" id="GAA4702324.1"/>
    </source>
</evidence>
<dbReference type="Gene3D" id="2.30.110.10">
    <property type="entry name" value="Electron Transport, Fmn-binding Protein, Chain A"/>
    <property type="match status" value="1"/>
</dbReference>
<dbReference type="PANTHER" id="PTHR30466:SF1">
    <property type="entry name" value="FMN REDUCTASE (NADH) RUTF"/>
    <property type="match status" value="1"/>
</dbReference>
<organism evidence="3 4">
    <name type="scientific">Pseudonocardia yuanmonensis</name>
    <dbReference type="NCBI Taxonomy" id="1095914"/>
    <lineage>
        <taxon>Bacteria</taxon>
        <taxon>Bacillati</taxon>
        <taxon>Actinomycetota</taxon>
        <taxon>Actinomycetes</taxon>
        <taxon>Pseudonocardiales</taxon>
        <taxon>Pseudonocardiaceae</taxon>
        <taxon>Pseudonocardia</taxon>
    </lineage>
</organism>
<evidence type="ECO:0000259" key="2">
    <source>
        <dbReference type="SMART" id="SM00903"/>
    </source>
</evidence>
<dbReference type="Pfam" id="PF01613">
    <property type="entry name" value="Flavin_Reduct"/>
    <property type="match status" value="1"/>
</dbReference>
<gene>
    <name evidence="3" type="ORF">GCM10023215_46920</name>
</gene>
<comment type="caution">
    <text evidence="3">The sequence shown here is derived from an EMBL/GenBank/DDBJ whole genome shotgun (WGS) entry which is preliminary data.</text>
</comment>
<evidence type="ECO:0000256" key="1">
    <source>
        <dbReference type="ARBA" id="ARBA00023002"/>
    </source>
</evidence>
<dbReference type="EMBL" id="BAABIC010000017">
    <property type="protein sequence ID" value="GAA4702324.1"/>
    <property type="molecule type" value="Genomic_DNA"/>
</dbReference>
<dbReference type="PANTHER" id="PTHR30466">
    <property type="entry name" value="FLAVIN REDUCTASE"/>
    <property type="match status" value="1"/>
</dbReference>
<dbReference type="InterPro" id="IPR050268">
    <property type="entry name" value="NADH-dep_flavin_reductase"/>
</dbReference>
<dbReference type="InterPro" id="IPR002563">
    <property type="entry name" value="Flavin_Rdtase-like_dom"/>
</dbReference>
<sequence length="169" mass="17685">MTITTNEAAVPVSGERFRSIMGEVCAQVAVVTTTTEAGPHGTTVTAFCSLSLDPPMVCVALDRGSRLLAAVHDTRRVGINLLAEGHDALAMRFASKGDDKFAGTAWALDAGLPRLDGNAGWIAGEVVDFVDGGDHVVLFCLVTAVDTAGRRPLVYSRRTFGTHSGLLSA</sequence>
<dbReference type="SUPFAM" id="SSF50475">
    <property type="entry name" value="FMN-binding split barrel"/>
    <property type="match status" value="1"/>
</dbReference>
<dbReference type="Proteomes" id="UP001500325">
    <property type="component" value="Unassembled WGS sequence"/>
</dbReference>
<keyword evidence="1" id="KW-0560">Oxidoreductase</keyword>
<dbReference type="SMART" id="SM00903">
    <property type="entry name" value="Flavin_Reduct"/>
    <property type="match status" value="1"/>
</dbReference>